<organism evidence="3">
    <name type="scientific">Rhodothermus marinus</name>
    <name type="common">Rhodothermus obamensis</name>
    <dbReference type="NCBI Taxonomy" id="29549"/>
    <lineage>
        <taxon>Bacteria</taxon>
        <taxon>Pseudomonadati</taxon>
        <taxon>Rhodothermota</taxon>
        <taxon>Rhodothermia</taxon>
        <taxon>Rhodothermales</taxon>
        <taxon>Rhodothermaceae</taxon>
        <taxon>Rhodothermus</taxon>
    </lineage>
</organism>
<dbReference type="InterPro" id="IPR049435">
    <property type="entry name" value="Cas_Cas6_C"/>
</dbReference>
<dbReference type="AlphaFoldDB" id="A0A7V2AZC3"/>
<evidence type="ECO:0000259" key="2">
    <source>
        <dbReference type="Pfam" id="PF01881"/>
    </source>
</evidence>
<evidence type="ECO:0000313" key="3">
    <source>
        <dbReference type="EMBL" id="HER95447.1"/>
    </source>
</evidence>
<name>A0A7V2AZC3_RHOMR</name>
<reference evidence="3" key="1">
    <citation type="journal article" date="2020" name="mSystems">
        <title>Genome- and Community-Level Interaction Insights into Carbon Utilization and Element Cycling Functions of Hydrothermarchaeota in Hydrothermal Sediment.</title>
        <authorList>
            <person name="Zhou Z."/>
            <person name="Liu Y."/>
            <person name="Xu W."/>
            <person name="Pan J."/>
            <person name="Luo Z.H."/>
            <person name="Li M."/>
        </authorList>
    </citation>
    <scope>NUCLEOTIDE SEQUENCE [LARGE SCALE GENOMIC DNA]</scope>
    <source>
        <strain evidence="3">SpSt-143</strain>
    </source>
</reference>
<dbReference type="Pfam" id="PF01881">
    <property type="entry name" value="Cas_Cas6_C"/>
    <property type="match status" value="1"/>
</dbReference>
<sequence length="245" mass="27267">MRLRLLLSPALEPISFRYPYRLAGVLHRWLGQNAWHDGLSLYSFSWLLGGHMEGTRLVFPQGATWLLSFYDRVQAERVVEGIFARPYVLAGMKVMQVEVVASPNWGERARLQVLTPVVVRRTRPDGGREYLIWDHPAADEALTRVFRRKLEAAGLGHLASSATMRFDRHYVRARTKLVCIKGIHHRGSLCPVIVEGPPEAVHFAWLVGAGELTGCGFGALGDIVSSKAKRAAGMGSPTRRAKSQT</sequence>
<feature type="domain" description="CRISPR associated protein Cas6 C-terminal" evidence="2">
    <location>
        <begin position="109"/>
        <end position="219"/>
    </location>
</feature>
<accession>A0A7V2AZC3</accession>
<dbReference type="InterPro" id="IPR010156">
    <property type="entry name" value="CRISPR-assoc_prot_Cas6"/>
</dbReference>
<dbReference type="Gene3D" id="3.30.70.1890">
    <property type="match status" value="1"/>
</dbReference>
<protein>
    <submittedName>
        <fullName evidence="3">CRISPR-associated endoribonuclease Cas6</fullName>
    </submittedName>
</protein>
<comment type="caution">
    <text evidence="3">The sequence shown here is derived from an EMBL/GenBank/DDBJ whole genome shotgun (WGS) entry which is preliminary data.</text>
</comment>
<gene>
    <name evidence="3" type="primary">cas6</name>
    <name evidence="3" type="ORF">ENO59_02870</name>
</gene>
<evidence type="ECO:0000256" key="1">
    <source>
        <dbReference type="ARBA" id="ARBA00023118"/>
    </source>
</evidence>
<dbReference type="Gene3D" id="3.30.70.1900">
    <property type="match status" value="1"/>
</dbReference>
<keyword evidence="1" id="KW-0051">Antiviral defense</keyword>
<dbReference type="CDD" id="cd21140">
    <property type="entry name" value="Cas6_I-like"/>
    <property type="match status" value="1"/>
</dbReference>
<dbReference type="EMBL" id="DSGB01000003">
    <property type="protein sequence ID" value="HER95447.1"/>
    <property type="molecule type" value="Genomic_DNA"/>
</dbReference>
<dbReference type="InterPro" id="IPR045747">
    <property type="entry name" value="CRISPR-assoc_prot_Cas6_N_sf"/>
</dbReference>
<dbReference type="GO" id="GO:0016788">
    <property type="term" value="F:hydrolase activity, acting on ester bonds"/>
    <property type="evidence" value="ECO:0007669"/>
    <property type="project" value="InterPro"/>
</dbReference>
<dbReference type="NCBIfam" id="TIGR01877">
    <property type="entry name" value="cas_cas6"/>
    <property type="match status" value="1"/>
</dbReference>
<proteinExistence type="predicted"/>
<dbReference type="GO" id="GO:0051607">
    <property type="term" value="P:defense response to virus"/>
    <property type="evidence" value="ECO:0007669"/>
    <property type="project" value="UniProtKB-KW"/>
</dbReference>